<organism evidence="2 3">
    <name type="scientific">Faecalibacterium prausnitzii</name>
    <dbReference type="NCBI Taxonomy" id="853"/>
    <lineage>
        <taxon>Bacteria</taxon>
        <taxon>Bacillati</taxon>
        <taxon>Bacillota</taxon>
        <taxon>Clostridia</taxon>
        <taxon>Eubacteriales</taxon>
        <taxon>Oscillospiraceae</taxon>
        <taxon>Faecalibacterium</taxon>
    </lineage>
</organism>
<reference evidence="2 3" key="1">
    <citation type="journal article" date="2017" name="Front. Microbiol.">
        <title>New Insights into the Diversity of the Genus Faecalibacterium.</title>
        <authorList>
            <person name="Benevides L."/>
            <person name="Burman S."/>
            <person name="Martin R."/>
            <person name="Robert V."/>
            <person name="Thomas M."/>
            <person name="Miquel S."/>
            <person name="Chain F."/>
            <person name="Sokol H."/>
            <person name="Bermudez-Humaran L.G."/>
            <person name="Morrison M."/>
            <person name="Langella P."/>
            <person name="Azevedo V.A."/>
            <person name="Chatel J.M."/>
            <person name="Soares S."/>
        </authorList>
    </citation>
    <scope>NUCLEOTIDE SEQUENCE [LARGE SCALE GENOMIC DNA]</scope>
    <source>
        <strain evidence="2 3">AHMP21</strain>
    </source>
</reference>
<feature type="region of interest" description="Disordered" evidence="1">
    <location>
        <begin position="1"/>
        <end position="28"/>
    </location>
</feature>
<sequence length="92" mass="10266">MNDITLSNKEVKKMKETKKPGEPLETAGRAQEIQLSQLDDRILCQIDETVIQNVKAYSFAQSSNGKALLNLSIEVNAEVVSTTIQVQRQPHL</sequence>
<gene>
    <name evidence="2" type="ORF">CHR61_01595</name>
</gene>
<name>A0A2A7BGU7_9FIRM</name>
<dbReference type="Proteomes" id="UP000220438">
    <property type="component" value="Unassembled WGS sequence"/>
</dbReference>
<proteinExistence type="predicted"/>
<accession>A0A2A7BGU7</accession>
<feature type="compositionally biased region" description="Basic and acidic residues" evidence="1">
    <location>
        <begin position="9"/>
        <end position="22"/>
    </location>
</feature>
<evidence type="ECO:0000313" key="3">
    <source>
        <dbReference type="Proteomes" id="UP000220438"/>
    </source>
</evidence>
<dbReference type="AlphaFoldDB" id="A0A2A7BGU7"/>
<dbReference type="RefSeq" id="WP_097769982.1">
    <property type="nucleotide sequence ID" value="NZ_NOUW01000006.1"/>
</dbReference>
<evidence type="ECO:0000256" key="1">
    <source>
        <dbReference type="SAM" id="MobiDB-lite"/>
    </source>
</evidence>
<dbReference type="EMBL" id="NOUW01000006">
    <property type="protein sequence ID" value="PDX90593.1"/>
    <property type="molecule type" value="Genomic_DNA"/>
</dbReference>
<comment type="caution">
    <text evidence="2">The sequence shown here is derived from an EMBL/GenBank/DDBJ whole genome shotgun (WGS) entry which is preliminary data.</text>
</comment>
<protein>
    <submittedName>
        <fullName evidence="2">Uncharacterized protein</fullName>
    </submittedName>
</protein>
<evidence type="ECO:0000313" key="2">
    <source>
        <dbReference type="EMBL" id="PDX90593.1"/>
    </source>
</evidence>